<keyword evidence="2 5" id="KW-0812">Transmembrane</keyword>
<dbReference type="Proteomes" id="UP000827084">
    <property type="component" value="Chromosome"/>
</dbReference>
<dbReference type="GeneID" id="67445273"/>
<dbReference type="PANTHER" id="PTHR10361:SF28">
    <property type="entry name" value="P3 PROTEIN-RELATED"/>
    <property type="match status" value="1"/>
</dbReference>
<dbReference type="RefSeq" id="WP_061783260.1">
    <property type="nucleotide sequence ID" value="NZ_CP066370.1"/>
</dbReference>
<proteinExistence type="predicted"/>
<dbReference type="Pfam" id="PF01758">
    <property type="entry name" value="SBF"/>
    <property type="match status" value="1"/>
</dbReference>
<feature type="transmembrane region" description="Helical" evidence="5">
    <location>
        <begin position="63"/>
        <end position="86"/>
    </location>
</feature>
<dbReference type="InterPro" id="IPR002657">
    <property type="entry name" value="BilAc:Na_symport/Acr3"/>
</dbReference>
<dbReference type="EMBL" id="CP080635">
    <property type="protein sequence ID" value="QYX72667.1"/>
    <property type="molecule type" value="Genomic_DNA"/>
</dbReference>
<dbReference type="InterPro" id="IPR038770">
    <property type="entry name" value="Na+/solute_symporter_sf"/>
</dbReference>
<dbReference type="PANTHER" id="PTHR10361">
    <property type="entry name" value="SODIUM-BILE ACID COTRANSPORTER"/>
    <property type="match status" value="1"/>
</dbReference>
<feature type="transmembrane region" description="Helical" evidence="5">
    <location>
        <begin position="185"/>
        <end position="209"/>
    </location>
</feature>
<keyword evidence="4 5" id="KW-0472">Membrane</keyword>
<dbReference type="InterPro" id="IPR004710">
    <property type="entry name" value="Bilac:Na_transpt"/>
</dbReference>
<dbReference type="Gene3D" id="1.20.1530.20">
    <property type="match status" value="1"/>
</dbReference>
<feature type="transmembrane region" description="Helical" evidence="5">
    <location>
        <begin position="215"/>
        <end position="236"/>
    </location>
</feature>
<sequence length="308" mass="33031">MLSNMNRFFPLLALLGAFVAYLMPHWFTDLKSSIVPLLMMIMLSMGLTLNLQDFTNAFKQKRAVVTGLILQFSVMPLSALLISFLLGLDRDLTIGMVLVGSVAGGTASNVVCYLAKGDVALSITMTALSTLAGVVLTPLIIKLLVGEMIDIPFADMLLSLVKMVLIPVSVGVIINHFFKSLVAKVAPALPLISILAIVMAITIIVALNANQFDKVGPIILLAVFLHNGLGLALGYFCCRLLGFNHTVCKTISIEVGLQNSGLATALCIKFFSPISAIPSAIFSIWHNLSGAILASYWANFKESTKSNL</sequence>
<keyword evidence="7" id="KW-1185">Reference proteome</keyword>
<keyword evidence="3 5" id="KW-1133">Transmembrane helix</keyword>
<feature type="transmembrane region" description="Helical" evidence="5">
    <location>
        <begin position="157"/>
        <end position="178"/>
    </location>
</feature>
<evidence type="ECO:0000256" key="2">
    <source>
        <dbReference type="ARBA" id="ARBA00022692"/>
    </source>
</evidence>
<evidence type="ECO:0000256" key="1">
    <source>
        <dbReference type="ARBA" id="ARBA00004141"/>
    </source>
</evidence>
<protein>
    <submittedName>
        <fullName evidence="6">Bile acid:sodium symporter family protein</fullName>
    </submittedName>
</protein>
<name>A0ABX8XBU2_SHEPU</name>
<gene>
    <name evidence="6" type="ORF">K3G22_18400</name>
</gene>
<evidence type="ECO:0000256" key="3">
    <source>
        <dbReference type="ARBA" id="ARBA00022989"/>
    </source>
</evidence>
<evidence type="ECO:0000256" key="5">
    <source>
        <dbReference type="SAM" id="Phobius"/>
    </source>
</evidence>
<evidence type="ECO:0000313" key="6">
    <source>
        <dbReference type="EMBL" id="QYX72667.1"/>
    </source>
</evidence>
<accession>A0ABX8XBU2</accession>
<comment type="subcellular location">
    <subcellularLocation>
        <location evidence="1">Membrane</location>
        <topology evidence="1">Multi-pass membrane protein</topology>
    </subcellularLocation>
</comment>
<feature type="transmembrane region" description="Helical" evidence="5">
    <location>
        <begin position="34"/>
        <end position="51"/>
    </location>
</feature>
<organism evidence="6 7">
    <name type="scientific">Shewanella putrefaciens</name>
    <name type="common">Pseudomonas putrefaciens</name>
    <dbReference type="NCBI Taxonomy" id="24"/>
    <lineage>
        <taxon>Bacteria</taxon>
        <taxon>Pseudomonadati</taxon>
        <taxon>Pseudomonadota</taxon>
        <taxon>Gammaproteobacteria</taxon>
        <taxon>Alteromonadales</taxon>
        <taxon>Shewanellaceae</taxon>
        <taxon>Shewanella</taxon>
    </lineage>
</organism>
<evidence type="ECO:0000313" key="7">
    <source>
        <dbReference type="Proteomes" id="UP000827084"/>
    </source>
</evidence>
<evidence type="ECO:0000256" key="4">
    <source>
        <dbReference type="ARBA" id="ARBA00023136"/>
    </source>
</evidence>
<reference evidence="6 7" key="1">
    <citation type="submission" date="2021-08" db="EMBL/GenBank/DDBJ databases">
        <title>Shewanella putrefaciens YZ-J, complete genome.</title>
        <authorList>
            <person name="Yi Z."/>
        </authorList>
    </citation>
    <scope>NUCLEOTIDE SEQUENCE [LARGE SCALE GENOMIC DNA]</scope>
    <source>
        <strain evidence="6 7">YZ-J</strain>
    </source>
</reference>
<feature type="transmembrane region" description="Helical" evidence="5">
    <location>
        <begin position="92"/>
        <end position="115"/>
    </location>
</feature>
<feature type="transmembrane region" description="Helical" evidence="5">
    <location>
        <begin position="127"/>
        <end position="145"/>
    </location>
</feature>